<name>A0A9P0E1U4_NEZVI</name>
<feature type="transmembrane region" description="Helical" evidence="1">
    <location>
        <begin position="12"/>
        <end position="30"/>
    </location>
</feature>
<dbReference type="EMBL" id="OV725077">
    <property type="protein sequence ID" value="CAH1388465.1"/>
    <property type="molecule type" value="Genomic_DNA"/>
</dbReference>
<dbReference type="Proteomes" id="UP001152798">
    <property type="component" value="Chromosome 1"/>
</dbReference>
<dbReference type="AlphaFoldDB" id="A0A9P0E1U4"/>
<gene>
    <name evidence="2" type="ORF">NEZAVI_LOCUS84</name>
</gene>
<organism evidence="2 3">
    <name type="scientific">Nezara viridula</name>
    <name type="common">Southern green stink bug</name>
    <name type="synonym">Cimex viridulus</name>
    <dbReference type="NCBI Taxonomy" id="85310"/>
    <lineage>
        <taxon>Eukaryota</taxon>
        <taxon>Metazoa</taxon>
        <taxon>Ecdysozoa</taxon>
        <taxon>Arthropoda</taxon>
        <taxon>Hexapoda</taxon>
        <taxon>Insecta</taxon>
        <taxon>Pterygota</taxon>
        <taxon>Neoptera</taxon>
        <taxon>Paraneoptera</taxon>
        <taxon>Hemiptera</taxon>
        <taxon>Heteroptera</taxon>
        <taxon>Panheteroptera</taxon>
        <taxon>Pentatomomorpha</taxon>
        <taxon>Pentatomoidea</taxon>
        <taxon>Pentatomidae</taxon>
        <taxon>Pentatominae</taxon>
        <taxon>Nezara</taxon>
    </lineage>
</organism>
<reference evidence="2" key="1">
    <citation type="submission" date="2022-01" db="EMBL/GenBank/DDBJ databases">
        <authorList>
            <person name="King R."/>
        </authorList>
    </citation>
    <scope>NUCLEOTIDE SEQUENCE</scope>
</reference>
<accession>A0A9P0E1U4</accession>
<keyword evidence="1" id="KW-1133">Transmembrane helix</keyword>
<keyword evidence="1" id="KW-0812">Transmembrane</keyword>
<evidence type="ECO:0000313" key="2">
    <source>
        <dbReference type="EMBL" id="CAH1388465.1"/>
    </source>
</evidence>
<keyword evidence="1" id="KW-0472">Membrane</keyword>
<evidence type="ECO:0000313" key="3">
    <source>
        <dbReference type="Proteomes" id="UP001152798"/>
    </source>
</evidence>
<sequence length="78" mass="8979">MTSFHFSNDFLGFFKAVCVHMIILAIKFLFNCKSVLITKQNISMKNVGVTAKQHFAYIHSNFFKDMVSLLSLFDMHPS</sequence>
<protein>
    <submittedName>
        <fullName evidence="2">Uncharacterized protein</fullName>
    </submittedName>
</protein>
<evidence type="ECO:0000256" key="1">
    <source>
        <dbReference type="SAM" id="Phobius"/>
    </source>
</evidence>
<keyword evidence="3" id="KW-1185">Reference proteome</keyword>
<proteinExistence type="predicted"/>